<evidence type="ECO:0000313" key="5">
    <source>
        <dbReference type="EMBL" id="QBQ54046.1"/>
    </source>
</evidence>
<feature type="region of interest" description="Disordered" evidence="3">
    <location>
        <begin position="326"/>
        <end position="348"/>
    </location>
</feature>
<organism evidence="5 6">
    <name type="scientific">Nitrosococcus wardiae</name>
    <dbReference type="NCBI Taxonomy" id="1814290"/>
    <lineage>
        <taxon>Bacteria</taxon>
        <taxon>Pseudomonadati</taxon>
        <taxon>Pseudomonadota</taxon>
        <taxon>Gammaproteobacteria</taxon>
        <taxon>Chromatiales</taxon>
        <taxon>Chromatiaceae</taxon>
        <taxon>Nitrosococcus</taxon>
    </lineage>
</organism>
<proteinExistence type="predicted"/>
<evidence type="ECO:0000313" key="6">
    <source>
        <dbReference type="Proteomes" id="UP000294325"/>
    </source>
</evidence>
<keyword evidence="6" id="KW-1185">Reference proteome</keyword>
<dbReference type="GO" id="GO:0000160">
    <property type="term" value="P:phosphorelay signal transduction system"/>
    <property type="evidence" value="ECO:0007669"/>
    <property type="project" value="InterPro"/>
</dbReference>
<dbReference type="EMBL" id="CP038033">
    <property type="protein sequence ID" value="QBQ54046.1"/>
    <property type="molecule type" value="Genomic_DNA"/>
</dbReference>
<keyword evidence="1 2" id="KW-0597">Phosphoprotein</keyword>
<dbReference type="KEGG" id="nwr:E3U44_05650"/>
<dbReference type="CDD" id="cd17546">
    <property type="entry name" value="REC_hyHK_CKI1_RcsC-like"/>
    <property type="match status" value="1"/>
</dbReference>
<protein>
    <submittedName>
        <fullName evidence="5">Response regulator</fullName>
    </submittedName>
</protein>
<gene>
    <name evidence="5" type="ORF">E3U44_05650</name>
</gene>
<evidence type="ECO:0000259" key="4">
    <source>
        <dbReference type="PROSITE" id="PS50110"/>
    </source>
</evidence>
<dbReference type="Gene3D" id="3.40.50.2300">
    <property type="match status" value="1"/>
</dbReference>
<reference evidence="5 6" key="1">
    <citation type="submission" date="2019-03" db="EMBL/GenBank/DDBJ databases">
        <title>The genome sequence of Nitrosococcus wardiae strain D1FHST reveals the archetypal metabolic capacity of ammonia-oxidizing Gammaproteobacteria.</title>
        <authorList>
            <person name="Wang L."/>
            <person name="Lim C.K."/>
            <person name="Hanson T.E."/>
            <person name="Dang H."/>
            <person name="Klotz M.G."/>
        </authorList>
    </citation>
    <scope>NUCLEOTIDE SEQUENCE [LARGE SCALE GENOMIC DNA]</scope>
    <source>
        <strain evidence="5 6">D1FHS</strain>
    </source>
</reference>
<dbReference type="PANTHER" id="PTHR44591">
    <property type="entry name" value="STRESS RESPONSE REGULATOR PROTEIN 1"/>
    <property type="match status" value="1"/>
</dbReference>
<dbReference type="SUPFAM" id="SSF52172">
    <property type="entry name" value="CheY-like"/>
    <property type="match status" value="1"/>
</dbReference>
<dbReference type="Pfam" id="PF00072">
    <property type="entry name" value="Response_reg"/>
    <property type="match status" value="1"/>
</dbReference>
<feature type="modified residue" description="4-aspartylphosphate" evidence="2">
    <location>
        <position position="54"/>
    </location>
</feature>
<dbReference type="PROSITE" id="PS50110">
    <property type="entry name" value="RESPONSE_REGULATORY"/>
    <property type="match status" value="1"/>
</dbReference>
<dbReference type="PANTHER" id="PTHR44591:SF3">
    <property type="entry name" value="RESPONSE REGULATORY DOMAIN-CONTAINING PROTEIN"/>
    <property type="match status" value="1"/>
</dbReference>
<dbReference type="InterPro" id="IPR011006">
    <property type="entry name" value="CheY-like_superfamily"/>
</dbReference>
<dbReference type="OrthoDB" id="9800897at2"/>
<feature type="domain" description="Response regulatory" evidence="4">
    <location>
        <begin position="5"/>
        <end position="121"/>
    </location>
</feature>
<evidence type="ECO:0000256" key="3">
    <source>
        <dbReference type="SAM" id="MobiDB-lite"/>
    </source>
</evidence>
<dbReference type="AlphaFoldDB" id="A0A4P7C020"/>
<accession>A0A4P7C020</accession>
<sequence length="348" mass="37751">MAPRTALVVDDSRVARIAISKLLKERNFNVDDVASGEEALEYLEHHRPDIVFMDVMMPGMGGLEATRAILSQEATRSLPVVMCTGKETAADQNFALEVGARDVLAKPAGEENLDRVLQALVTDSSAATATGEVDAFVHERMPTATQGVDARGGTETLATQELIEQAVAEARRASQELTEGIAREVAERVSRQLVEKLVPELAERVARETAQSVSQEVANKALVAVQEQAEQKAQATAEAVALKAGQEVMGKAEEAVKAMARSASAQAVAAFLEQQQAQFRETLQKAAEQTVAAAAERHVASSFSRYVQEQGRALIRQIMEETAQEEAVSKEASQQNRSGLWKWRWGRS</sequence>
<dbReference type="SMART" id="SM00448">
    <property type="entry name" value="REC"/>
    <property type="match status" value="1"/>
</dbReference>
<evidence type="ECO:0000256" key="2">
    <source>
        <dbReference type="PROSITE-ProRule" id="PRU00169"/>
    </source>
</evidence>
<name>A0A4P7C020_9GAMM</name>
<dbReference type="InterPro" id="IPR001789">
    <property type="entry name" value="Sig_transdc_resp-reg_receiver"/>
</dbReference>
<dbReference type="InterPro" id="IPR050595">
    <property type="entry name" value="Bact_response_regulator"/>
</dbReference>
<dbReference type="RefSeq" id="WP_134357068.1">
    <property type="nucleotide sequence ID" value="NZ_CP038033.1"/>
</dbReference>
<dbReference type="Proteomes" id="UP000294325">
    <property type="component" value="Chromosome"/>
</dbReference>
<evidence type="ECO:0000256" key="1">
    <source>
        <dbReference type="ARBA" id="ARBA00022553"/>
    </source>
</evidence>